<feature type="transmembrane region" description="Helical" evidence="7">
    <location>
        <begin position="278"/>
        <end position="304"/>
    </location>
</feature>
<feature type="transmembrane region" description="Helical" evidence="7">
    <location>
        <begin position="365"/>
        <end position="387"/>
    </location>
</feature>
<dbReference type="RefSeq" id="WP_067750676.1">
    <property type="nucleotide sequence ID" value="NZ_LT907988.1"/>
</dbReference>
<protein>
    <recommendedName>
        <fullName evidence="7">TRAP transporter large permease protein</fullName>
    </recommendedName>
</protein>
<dbReference type="EMBL" id="LT907988">
    <property type="protein sequence ID" value="SOE52263.1"/>
    <property type="molecule type" value="Genomic_DNA"/>
</dbReference>
<evidence type="ECO:0000256" key="2">
    <source>
        <dbReference type="ARBA" id="ARBA00022475"/>
    </source>
</evidence>
<proteinExistence type="inferred from homology"/>
<dbReference type="Pfam" id="PF06808">
    <property type="entry name" value="DctM"/>
    <property type="match status" value="1"/>
</dbReference>
<feature type="transmembrane region" description="Helical" evidence="7">
    <location>
        <begin position="143"/>
        <end position="165"/>
    </location>
</feature>
<feature type="transmembrane region" description="Helical" evidence="7">
    <location>
        <begin position="248"/>
        <end position="266"/>
    </location>
</feature>
<dbReference type="EMBL" id="FLRC01000009">
    <property type="protein sequence ID" value="SBT24456.1"/>
    <property type="molecule type" value="Genomic_DNA"/>
</dbReference>
<dbReference type="InterPro" id="IPR010656">
    <property type="entry name" value="DctM"/>
</dbReference>
<reference evidence="10 11" key="2">
    <citation type="submission" date="2017-08" db="EMBL/GenBank/DDBJ databases">
        <authorList>
            <person name="de Groot N.N."/>
        </authorList>
    </citation>
    <scope>NUCLEOTIDE SEQUENCE [LARGE SCALE GENOMIC DNA]</scope>
    <source>
        <strain evidence="10">Orrdi1</strain>
    </source>
</reference>
<feature type="transmembrane region" description="Helical" evidence="7">
    <location>
        <begin position="58"/>
        <end position="77"/>
    </location>
</feature>
<dbReference type="NCBIfam" id="TIGR00786">
    <property type="entry name" value="dctM"/>
    <property type="match status" value="1"/>
</dbReference>
<dbReference type="AlphaFoldDB" id="A0A1C3JYY5"/>
<dbReference type="Proteomes" id="UP000078558">
    <property type="component" value="Chromosome I"/>
</dbReference>
<evidence type="ECO:0000256" key="1">
    <source>
        <dbReference type="ARBA" id="ARBA00004429"/>
    </source>
</evidence>
<name>A0A1C3JYY5_9BURK</name>
<evidence type="ECO:0000256" key="6">
    <source>
        <dbReference type="ARBA" id="ARBA00023136"/>
    </source>
</evidence>
<organism evidence="9 11">
    <name type="scientific">Orrella dioscoreae</name>
    <dbReference type="NCBI Taxonomy" id="1851544"/>
    <lineage>
        <taxon>Bacteria</taxon>
        <taxon>Pseudomonadati</taxon>
        <taxon>Pseudomonadota</taxon>
        <taxon>Betaproteobacteria</taxon>
        <taxon>Burkholderiales</taxon>
        <taxon>Alcaligenaceae</taxon>
        <taxon>Orrella</taxon>
    </lineage>
</organism>
<keyword evidence="2" id="KW-1003">Cell membrane</keyword>
<dbReference type="OrthoDB" id="9796052at2"/>
<keyword evidence="5 7" id="KW-1133">Transmembrane helix</keyword>
<dbReference type="PANTHER" id="PTHR33362:SF5">
    <property type="entry name" value="C4-DICARBOXYLATE TRAP TRANSPORTER LARGE PERMEASE PROTEIN DCTM"/>
    <property type="match status" value="1"/>
</dbReference>
<evidence type="ECO:0000256" key="7">
    <source>
        <dbReference type="RuleBase" id="RU369079"/>
    </source>
</evidence>
<feature type="transmembrane region" description="Helical" evidence="7">
    <location>
        <begin position="310"/>
        <end position="333"/>
    </location>
</feature>
<evidence type="ECO:0000313" key="9">
    <source>
        <dbReference type="EMBL" id="SBT24456.1"/>
    </source>
</evidence>
<feature type="transmembrane region" description="Helical" evidence="7">
    <location>
        <begin position="12"/>
        <end position="37"/>
    </location>
</feature>
<comment type="function">
    <text evidence="7">Part of the tripartite ATP-independent periplasmic (TRAP) transport system.</text>
</comment>
<evidence type="ECO:0000256" key="5">
    <source>
        <dbReference type="ARBA" id="ARBA00022989"/>
    </source>
</evidence>
<evidence type="ECO:0000256" key="3">
    <source>
        <dbReference type="ARBA" id="ARBA00022519"/>
    </source>
</evidence>
<keyword evidence="6 7" id="KW-0472">Membrane</keyword>
<reference evidence="9 11" key="1">
    <citation type="submission" date="2016-06" db="EMBL/GenBank/DDBJ databases">
        <authorList>
            <person name="Kjaerup R.B."/>
            <person name="Dalgaard T.S."/>
            <person name="Juul-Madsen H.R."/>
        </authorList>
    </citation>
    <scope>NUCLEOTIDE SEQUENCE [LARGE SCALE GENOMIC DNA]</scope>
    <source>
        <strain evidence="9">Orrdi1</strain>
    </source>
</reference>
<dbReference type="InterPro" id="IPR004681">
    <property type="entry name" value="TRAP_DctM"/>
</dbReference>
<sequence length="431" mass="46029">MPIAIITTIGLLFVLLGTGAWVSLSLMGVGIGSLTLFRSIPVDKLLAQSIWNGLSSPELVALPLFILMAELLYRSRFTNNLFASLEPWVRNLPGGLLHTNVLGCTFFALISGSSAATTSAIGRLTLPELEKRGYNRAMSMGSLAGAGTLGFLIPPSIIMIIYGVLSQTSVIKLFAAGIIPGLVLALMFMGYLAIASFFVPRTQPQAEKRSQGIWGERLRGIPSLLPFVGLMAAVLGSMYAGLASPSEAAALAVGLTCLVMLIERSLSWKVIKESCIGAARTASMLGLIIAAASFLSVAMGFLGLPQAVSAYIRSMELGPIALITLLLLIYVLLGCFLEGMSLMVMTLPIVIPLITGAGYDKIWFGVFLIIVIEMAQITPPVGINLFVIQGLTKEKMVRIALAALPFFLIMVCFVYLITFFPQIVTYLPGLV</sequence>
<dbReference type="PANTHER" id="PTHR33362">
    <property type="entry name" value="SIALIC ACID TRAP TRANSPORTER PERMEASE PROTEIN SIAT-RELATED"/>
    <property type="match status" value="1"/>
</dbReference>
<keyword evidence="3 7" id="KW-0997">Cell inner membrane</keyword>
<dbReference type="GO" id="GO:0022857">
    <property type="term" value="F:transmembrane transporter activity"/>
    <property type="evidence" value="ECO:0007669"/>
    <property type="project" value="UniProtKB-UniRule"/>
</dbReference>
<dbReference type="STRING" id="1851544.ODI_03082"/>
<feature type="transmembrane region" description="Helical" evidence="7">
    <location>
        <begin position="171"/>
        <end position="199"/>
    </location>
</feature>
<evidence type="ECO:0000259" key="8">
    <source>
        <dbReference type="Pfam" id="PF06808"/>
    </source>
</evidence>
<feature type="transmembrane region" description="Helical" evidence="7">
    <location>
        <begin position="399"/>
        <end position="420"/>
    </location>
</feature>
<evidence type="ECO:0000313" key="10">
    <source>
        <dbReference type="EMBL" id="SOE52263.1"/>
    </source>
</evidence>
<evidence type="ECO:0000256" key="4">
    <source>
        <dbReference type="ARBA" id="ARBA00022692"/>
    </source>
</evidence>
<keyword evidence="4 7" id="KW-0812">Transmembrane</keyword>
<feature type="transmembrane region" description="Helical" evidence="7">
    <location>
        <begin position="340"/>
        <end position="359"/>
    </location>
</feature>
<comment type="subunit">
    <text evidence="7">The complex comprises the extracytoplasmic solute receptor protein and the two transmembrane proteins.</text>
</comment>
<keyword evidence="7" id="KW-0813">Transport</keyword>
<evidence type="ECO:0000313" key="11">
    <source>
        <dbReference type="Proteomes" id="UP000078558"/>
    </source>
</evidence>
<dbReference type="KEGG" id="odi:ODI_R4035"/>
<keyword evidence="11" id="KW-1185">Reference proteome</keyword>
<comment type="similarity">
    <text evidence="7">Belongs to the TRAP transporter large permease family.</text>
</comment>
<accession>A0A1C3JYY5</accession>
<gene>
    <name evidence="9" type="ORF">ODI_03082</name>
    <name evidence="10" type="ORF">ODI_R4035</name>
</gene>
<feature type="domain" description="TRAP C4-dicarboxylate transport system permease DctM subunit" evidence="8">
    <location>
        <begin position="9"/>
        <end position="423"/>
    </location>
</feature>
<dbReference type="PIRSF" id="PIRSF006066">
    <property type="entry name" value="HI0050"/>
    <property type="match status" value="1"/>
</dbReference>
<dbReference type="GO" id="GO:0005886">
    <property type="term" value="C:plasma membrane"/>
    <property type="evidence" value="ECO:0007669"/>
    <property type="project" value="UniProtKB-SubCell"/>
</dbReference>
<comment type="subcellular location">
    <subcellularLocation>
        <location evidence="1 7">Cell inner membrane</location>
        <topology evidence="1 7">Multi-pass membrane protein</topology>
    </subcellularLocation>
</comment>
<feature type="transmembrane region" description="Helical" evidence="7">
    <location>
        <begin position="220"/>
        <end position="242"/>
    </location>
</feature>